<proteinExistence type="predicted"/>
<evidence type="ECO:0000259" key="1">
    <source>
        <dbReference type="PROSITE" id="PS51085"/>
    </source>
</evidence>
<dbReference type="PROSITE" id="PS51085">
    <property type="entry name" value="2FE2S_FER_2"/>
    <property type="match status" value="1"/>
</dbReference>
<organism evidence="3 4">
    <name type="scientific">Halorhodospira neutriphila</name>
    <dbReference type="NCBI Taxonomy" id="168379"/>
    <lineage>
        <taxon>Bacteria</taxon>
        <taxon>Pseudomonadati</taxon>
        <taxon>Pseudomonadota</taxon>
        <taxon>Gammaproteobacteria</taxon>
        <taxon>Chromatiales</taxon>
        <taxon>Ectothiorhodospiraceae</taxon>
        <taxon>Halorhodospira</taxon>
    </lineage>
</organism>
<dbReference type="CDD" id="cd06189">
    <property type="entry name" value="flavin_oxioreductase"/>
    <property type="match status" value="1"/>
</dbReference>
<dbReference type="PRINTS" id="PR00410">
    <property type="entry name" value="PHEHYDRXLASE"/>
</dbReference>
<dbReference type="Gene3D" id="2.40.30.10">
    <property type="entry name" value="Translation factors"/>
    <property type="match status" value="1"/>
</dbReference>
<dbReference type="SUPFAM" id="SSF54292">
    <property type="entry name" value="2Fe-2S ferredoxin-like"/>
    <property type="match status" value="1"/>
</dbReference>
<dbReference type="EMBL" id="NRSH01000027">
    <property type="protein sequence ID" value="MBK1726175.1"/>
    <property type="molecule type" value="Genomic_DNA"/>
</dbReference>
<dbReference type="PANTHER" id="PTHR47354">
    <property type="entry name" value="NADH OXIDOREDUCTASE HCR"/>
    <property type="match status" value="1"/>
</dbReference>
<dbReference type="InterPro" id="IPR039261">
    <property type="entry name" value="FNR_nucleotide-bd"/>
</dbReference>
<dbReference type="InterPro" id="IPR008333">
    <property type="entry name" value="Cbr1-like_FAD-bd_dom"/>
</dbReference>
<dbReference type="RefSeq" id="WP_200256998.1">
    <property type="nucleotide sequence ID" value="NZ_NRSH01000027.1"/>
</dbReference>
<dbReference type="Gene3D" id="3.10.20.30">
    <property type="match status" value="1"/>
</dbReference>
<keyword evidence="4" id="KW-1185">Reference proteome</keyword>
<accession>A0ABS1E5Z6</accession>
<dbReference type="Pfam" id="PF00175">
    <property type="entry name" value="NAD_binding_1"/>
    <property type="match status" value="1"/>
</dbReference>
<protein>
    <submittedName>
        <fullName evidence="3">CDP-6-deoxy-delta-3,4-glucoseen reductase</fullName>
    </submittedName>
</protein>
<dbReference type="Pfam" id="PF00970">
    <property type="entry name" value="FAD_binding_6"/>
    <property type="match status" value="1"/>
</dbReference>
<dbReference type="InterPro" id="IPR012675">
    <property type="entry name" value="Beta-grasp_dom_sf"/>
</dbReference>
<dbReference type="InterPro" id="IPR006058">
    <property type="entry name" value="2Fe2S_fd_BS"/>
</dbReference>
<dbReference type="Proteomes" id="UP000738126">
    <property type="component" value="Unassembled WGS sequence"/>
</dbReference>
<sequence>MSHTVRFSDGTELQAEPGEAVLDAALRRGVTLPYGCRNGVCGSCKARLLDGEIAYPEGQPKALDAQERAAGYALLCQASARSDLRIDLRPGAYGGLEPRTLTATVAAIEEPGPRVRRLLLEPDEAQRLPFHAGQYVEILLDDGERRAFSLANPPHDDRYLELHVRYIPGGRFTEHVFGGLRVGERLRLEGPLGQFYLREDARRPVLLVGGGTGFAPLKAILEHALAAGDERAFELYWGAREGAELYMGGWAEAQARAHPGLRYTPVLSGPRPEEPGRRGWVHEAVVADHPDLSGYDVYMSGPPPMIEAAKAAFLEHGLDPERLFYDAFRFSHE</sequence>
<dbReference type="PROSITE" id="PS00197">
    <property type="entry name" value="2FE2S_FER_1"/>
    <property type="match status" value="1"/>
</dbReference>
<feature type="domain" description="FAD-binding FR-type" evidence="2">
    <location>
        <begin position="98"/>
        <end position="198"/>
    </location>
</feature>
<dbReference type="PANTHER" id="PTHR47354:SF5">
    <property type="entry name" value="PROTEIN RFBI"/>
    <property type="match status" value="1"/>
</dbReference>
<dbReference type="InterPro" id="IPR036010">
    <property type="entry name" value="2Fe-2S_ferredoxin-like_sf"/>
</dbReference>
<dbReference type="CDD" id="cd00207">
    <property type="entry name" value="fer2"/>
    <property type="match status" value="1"/>
</dbReference>
<comment type="caution">
    <text evidence="3">The sequence shown here is derived from an EMBL/GenBank/DDBJ whole genome shotgun (WGS) entry which is preliminary data.</text>
</comment>
<dbReference type="InterPro" id="IPR050415">
    <property type="entry name" value="MRET"/>
</dbReference>
<gene>
    <name evidence="3" type="ORF">CKO13_03875</name>
</gene>
<feature type="domain" description="2Fe-2S ferredoxin-type" evidence="1">
    <location>
        <begin position="3"/>
        <end position="92"/>
    </location>
</feature>
<evidence type="ECO:0000259" key="2">
    <source>
        <dbReference type="PROSITE" id="PS51384"/>
    </source>
</evidence>
<dbReference type="InterPro" id="IPR001433">
    <property type="entry name" value="OxRdtase_FAD/NAD-bd"/>
</dbReference>
<dbReference type="SUPFAM" id="SSF63380">
    <property type="entry name" value="Riboflavin synthase domain-like"/>
    <property type="match status" value="1"/>
</dbReference>
<name>A0ABS1E5Z6_9GAMM</name>
<evidence type="ECO:0000313" key="3">
    <source>
        <dbReference type="EMBL" id="MBK1726175.1"/>
    </source>
</evidence>
<dbReference type="Gene3D" id="3.40.50.80">
    <property type="entry name" value="Nucleotide-binding domain of ferredoxin-NADP reductase (FNR) module"/>
    <property type="match status" value="1"/>
</dbReference>
<evidence type="ECO:0000313" key="4">
    <source>
        <dbReference type="Proteomes" id="UP000738126"/>
    </source>
</evidence>
<dbReference type="InterPro" id="IPR017938">
    <property type="entry name" value="Riboflavin_synthase-like_b-brl"/>
</dbReference>
<dbReference type="InterPro" id="IPR001041">
    <property type="entry name" value="2Fe-2S_ferredoxin-type"/>
</dbReference>
<dbReference type="PROSITE" id="PS51384">
    <property type="entry name" value="FAD_FR"/>
    <property type="match status" value="1"/>
</dbReference>
<reference evidence="3 4" key="1">
    <citation type="journal article" date="2020" name="Microorganisms">
        <title>Osmotic Adaptation and Compatible Solute Biosynthesis of Phototrophic Bacteria as Revealed from Genome Analyses.</title>
        <authorList>
            <person name="Imhoff J.F."/>
            <person name="Rahn T."/>
            <person name="Kunzel S."/>
            <person name="Keller A."/>
            <person name="Neulinger S.C."/>
        </authorList>
    </citation>
    <scope>NUCLEOTIDE SEQUENCE [LARGE SCALE GENOMIC DNA]</scope>
    <source>
        <strain evidence="3 4">DSM 15116</strain>
    </source>
</reference>
<dbReference type="Pfam" id="PF00111">
    <property type="entry name" value="Fer2"/>
    <property type="match status" value="1"/>
</dbReference>
<dbReference type="InterPro" id="IPR017927">
    <property type="entry name" value="FAD-bd_FR_type"/>
</dbReference>
<dbReference type="SUPFAM" id="SSF52343">
    <property type="entry name" value="Ferredoxin reductase-like, C-terminal NADP-linked domain"/>
    <property type="match status" value="1"/>
</dbReference>